<evidence type="ECO:0000256" key="2">
    <source>
        <dbReference type="ARBA" id="ARBA00023015"/>
    </source>
</evidence>
<dbReference type="InterPro" id="IPR005119">
    <property type="entry name" value="LysR_subst-bd"/>
</dbReference>
<accession>A0A6G7CQF8</accession>
<dbReference type="InterPro" id="IPR036388">
    <property type="entry name" value="WH-like_DNA-bd_sf"/>
</dbReference>
<keyword evidence="2" id="KW-0805">Transcription regulation</keyword>
<dbReference type="EMBL" id="CP049332">
    <property type="protein sequence ID" value="QIH44276.1"/>
    <property type="molecule type" value="Genomic_DNA"/>
</dbReference>
<keyword evidence="7" id="KW-1185">Reference proteome</keyword>
<dbReference type="PANTHER" id="PTHR30126">
    <property type="entry name" value="HTH-TYPE TRANSCRIPTIONAL REGULATOR"/>
    <property type="match status" value="1"/>
</dbReference>
<dbReference type="SUPFAM" id="SSF46785">
    <property type="entry name" value="Winged helix' DNA-binding domain"/>
    <property type="match status" value="2"/>
</dbReference>
<dbReference type="Pfam" id="PF03466">
    <property type="entry name" value="LysR_substrate"/>
    <property type="match status" value="1"/>
</dbReference>
<keyword evidence="4" id="KW-0804">Transcription</keyword>
<protein>
    <submittedName>
        <fullName evidence="6">LysR family transcriptional regulator</fullName>
    </submittedName>
</protein>
<dbReference type="SUPFAM" id="SSF53850">
    <property type="entry name" value="Periplasmic binding protein-like II"/>
    <property type="match status" value="1"/>
</dbReference>
<dbReference type="Gene3D" id="1.10.10.10">
    <property type="entry name" value="Winged helix-like DNA-binding domain superfamily/Winged helix DNA-binding domain"/>
    <property type="match status" value="2"/>
</dbReference>
<dbReference type="Proteomes" id="UP000503003">
    <property type="component" value="Chromosome 2"/>
</dbReference>
<evidence type="ECO:0000256" key="4">
    <source>
        <dbReference type="ARBA" id="ARBA00023163"/>
    </source>
</evidence>
<dbReference type="KEGG" id="vzi:G5S32_20220"/>
<dbReference type="Gene3D" id="3.40.190.10">
    <property type="entry name" value="Periplasmic binding protein-like II"/>
    <property type="match status" value="2"/>
</dbReference>
<comment type="similarity">
    <text evidence="1">Belongs to the LysR transcriptional regulatory family.</text>
</comment>
<evidence type="ECO:0000313" key="6">
    <source>
        <dbReference type="EMBL" id="QIH44276.1"/>
    </source>
</evidence>
<dbReference type="InterPro" id="IPR036390">
    <property type="entry name" value="WH_DNA-bd_sf"/>
</dbReference>
<name>A0A6G7CQF8_9VIBR</name>
<feature type="domain" description="HTH lysR-type" evidence="5">
    <location>
        <begin position="5"/>
        <end position="62"/>
    </location>
</feature>
<keyword evidence="3" id="KW-0238">DNA-binding</keyword>
<dbReference type="PANTHER" id="PTHR30126:SF98">
    <property type="entry name" value="HTH-TYPE TRANSCRIPTIONAL ACTIVATOR BAUR"/>
    <property type="match status" value="1"/>
</dbReference>
<proteinExistence type="inferred from homology"/>
<dbReference type="PROSITE" id="PS50931">
    <property type="entry name" value="HTH_LYSR"/>
    <property type="match status" value="2"/>
</dbReference>
<gene>
    <name evidence="6" type="ORF">G5S32_20220</name>
</gene>
<dbReference type="GO" id="GO:0003700">
    <property type="term" value="F:DNA-binding transcription factor activity"/>
    <property type="evidence" value="ECO:0007669"/>
    <property type="project" value="InterPro"/>
</dbReference>
<reference evidence="6 7" key="1">
    <citation type="submission" date="2020-02" db="EMBL/GenBank/DDBJ databases">
        <title>A complete genome of a marine bacterium Vibrio sp. ZWAL4003 isolated from the mangrove sediment with the ability to degrade polysaccharides.</title>
        <authorList>
            <person name="Wu J."/>
            <person name="Qu W."/>
            <person name="Zeng R."/>
        </authorList>
    </citation>
    <scope>NUCLEOTIDE SEQUENCE [LARGE SCALE GENOMIC DNA]</scope>
    <source>
        <strain evidence="6 7">ZWAL4003</strain>
    </source>
</reference>
<evidence type="ECO:0000256" key="3">
    <source>
        <dbReference type="ARBA" id="ARBA00023125"/>
    </source>
</evidence>
<dbReference type="InterPro" id="IPR000847">
    <property type="entry name" value="LysR_HTH_N"/>
</dbReference>
<evidence type="ECO:0000259" key="5">
    <source>
        <dbReference type="PROSITE" id="PS50931"/>
    </source>
</evidence>
<feature type="domain" description="HTH lysR-type" evidence="5">
    <location>
        <begin position="104"/>
        <end position="161"/>
    </location>
</feature>
<dbReference type="RefSeq" id="WP_165313936.1">
    <property type="nucleotide sequence ID" value="NZ_CP049332.1"/>
</dbReference>
<organism evidence="6 7">
    <name type="scientific">Vibrio ziniensis</name>
    <dbReference type="NCBI Taxonomy" id="2711221"/>
    <lineage>
        <taxon>Bacteria</taxon>
        <taxon>Pseudomonadati</taxon>
        <taxon>Pseudomonadota</taxon>
        <taxon>Gammaproteobacteria</taxon>
        <taxon>Vibrionales</taxon>
        <taxon>Vibrionaceae</taxon>
        <taxon>Vibrio</taxon>
    </lineage>
</organism>
<dbReference type="AlphaFoldDB" id="A0A6G7CQF8"/>
<dbReference type="PRINTS" id="PR00039">
    <property type="entry name" value="HTHLYSR"/>
</dbReference>
<evidence type="ECO:0000313" key="7">
    <source>
        <dbReference type="Proteomes" id="UP000503003"/>
    </source>
</evidence>
<sequence>MEKIPNLRHLVAFIAVVKHGSINKASESIFLSQPAITQALAKIEKQLKTALFERKTDGMSLTKEGEIFRFRVERALDILSQAIKRSYHLDKKTASTQTASLFAVTTTQLTALVAVSEAQNYSAAGRNIGISQSSLYRACKDLEDYLGSVLFEKTSLGVSPSKTAQNLSRDVKLAFNEIYQGIADINANNNISSGSIIVGSLPLARTCILPQAINQFTEQYPDFNVSVVDGIYEDLLDHLRRGEVDIIVGALRFPVPSYDVHQETLFFTSNVILARKNHPLSLKKTPITLDDLCEYGWVISRTNTPGRTMFEQIFQRKDHTLPIQIIEASSQMLVREILMGSDKLTMLPKHQVHRELSDQLFDIIDYDTEQNKRAIGITIRKSWQGTTPQEAFISTIRQIGLSLTDLLEK</sequence>
<dbReference type="GO" id="GO:0000976">
    <property type="term" value="F:transcription cis-regulatory region binding"/>
    <property type="evidence" value="ECO:0007669"/>
    <property type="project" value="TreeGrafter"/>
</dbReference>
<dbReference type="Pfam" id="PF00126">
    <property type="entry name" value="HTH_1"/>
    <property type="match status" value="2"/>
</dbReference>
<evidence type="ECO:0000256" key="1">
    <source>
        <dbReference type="ARBA" id="ARBA00009437"/>
    </source>
</evidence>